<keyword evidence="3" id="KW-1185">Reference proteome</keyword>
<dbReference type="AlphaFoldDB" id="A0A841M005"/>
<reference evidence="2 3" key="1">
    <citation type="submission" date="2020-08" db="EMBL/GenBank/DDBJ databases">
        <title>Genomic Encyclopedia of Type Strains, Phase IV (KMG-IV): sequencing the most valuable type-strain genomes for metagenomic binning, comparative biology and taxonomic classification.</title>
        <authorList>
            <person name="Goeker M."/>
        </authorList>
    </citation>
    <scope>NUCLEOTIDE SEQUENCE [LARGE SCALE GENOMIC DNA]</scope>
    <source>
        <strain evidence="2 3">DSM 22336</strain>
    </source>
</reference>
<dbReference type="InterPro" id="IPR052909">
    <property type="entry name" value="Transposase_6_like"/>
</dbReference>
<evidence type="ECO:0000259" key="1">
    <source>
        <dbReference type="Pfam" id="PF13340"/>
    </source>
</evidence>
<dbReference type="EMBL" id="JACIIU010000027">
    <property type="protein sequence ID" value="MBB6262390.1"/>
    <property type="molecule type" value="Genomic_DNA"/>
</dbReference>
<dbReference type="Proteomes" id="UP000555393">
    <property type="component" value="Unassembled WGS sequence"/>
</dbReference>
<proteinExistence type="predicted"/>
<gene>
    <name evidence="2" type="ORF">FHS77_002964</name>
</gene>
<feature type="domain" description="Insertion element IS402-like" evidence="1">
    <location>
        <begin position="7"/>
        <end position="60"/>
    </location>
</feature>
<organism evidence="2 3">
    <name type="scientific">Paenochrobactrum gallinarii</name>
    <dbReference type="NCBI Taxonomy" id="643673"/>
    <lineage>
        <taxon>Bacteria</taxon>
        <taxon>Pseudomonadati</taxon>
        <taxon>Pseudomonadota</taxon>
        <taxon>Alphaproteobacteria</taxon>
        <taxon>Hyphomicrobiales</taxon>
        <taxon>Brucellaceae</taxon>
        <taxon>Paenochrobactrum</taxon>
    </lineage>
</organism>
<dbReference type="InterPro" id="IPR025161">
    <property type="entry name" value="IS402-like_dom"/>
</dbReference>
<comment type="caution">
    <text evidence="2">The sequence shown here is derived from an EMBL/GenBank/DDBJ whole genome shotgun (WGS) entry which is preliminary data.</text>
</comment>
<evidence type="ECO:0000313" key="2">
    <source>
        <dbReference type="EMBL" id="MBB6262390.1"/>
    </source>
</evidence>
<dbReference type="PANTHER" id="PTHR46637">
    <property type="entry name" value="TIS1421-TRANSPOSASE PROTEIN A"/>
    <property type="match status" value="1"/>
</dbReference>
<name>A0A841M005_9HYPH</name>
<accession>A0A841M005</accession>
<dbReference type="PANTHER" id="PTHR46637:SF1">
    <property type="entry name" value="BLL5188 PROTEIN"/>
    <property type="match status" value="1"/>
</dbReference>
<sequence length="105" mass="11746">MSDLFLLSDAAWNVIEPHLPKNQPGARRDDDRRVISGILHALKVGCRWRAVPAEYGPANRLQPISPLGTRQKRGRGRMRLARRAVEEQAKSIAWPIIAADRSLSA</sequence>
<evidence type="ECO:0000313" key="3">
    <source>
        <dbReference type="Proteomes" id="UP000555393"/>
    </source>
</evidence>
<dbReference type="Pfam" id="PF13340">
    <property type="entry name" value="DUF4096"/>
    <property type="match status" value="1"/>
</dbReference>
<protein>
    <submittedName>
        <fullName evidence="2">Transposase</fullName>
    </submittedName>
</protein>